<keyword evidence="3" id="KW-0378">Hydrolase</keyword>
<evidence type="ECO:0000256" key="4">
    <source>
        <dbReference type="ARBA" id="ARBA00022807"/>
    </source>
</evidence>
<reference evidence="6" key="2">
    <citation type="submission" date="2020-10" db="EMBL/GenBank/DDBJ databases">
        <authorList>
            <person name="Cooper E.A."/>
            <person name="Brenton Z.W."/>
            <person name="Flinn B.S."/>
            <person name="Jenkins J."/>
            <person name="Shu S."/>
            <person name="Flowers D."/>
            <person name="Luo F."/>
            <person name="Wang Y."/>
            <person name="Xia P."/>
            <person name="Barry K."/>
            <person name="Daum C."/>
            <person name="Lipzen A."/>
            <person name="Yoshinaga Y."/>
            <person name="Schmutz J."/>
            <person name="Saski C."/>
            <person name="Vermerris W."/>
            <person name="Kresovich S."/>
        </authorList>
    </citation>
    <scope>NUCLEOTIDE SEQUENCE</scope>
</reference>
<dbReference type="AlphaFoldDB" id="A0A921Q2P8"/>
<dbReference type="InterPro" id="IPR044613">
    <property type="entry name" value="Nep1/2-like"/>
</dbReference>
<organism evidence="6 7">
    <name type="scientific">Sorghum bicolor</name>
    <name type="common">Sorghum</name>
    <name type="synonym">Sorghum vulgare</name>
    <dbReference type="NCBI Taxonomy" id="4558"/>
    <lineage>
        <taxon>Eukaryota</taxon>
        <taxon>Viridiplantae</taxon>
        <taxon>Streptophyta</taxon>
        <taxon>Embryophyta</taxon>
        <taxon>Tracheophyta</taxon>
        <taxon>Spermatophyta</taxon>
        <taxon>Magnoliopsida</taxon>
        <taxon>Liliopsida</taxon>
        <taxon>Poales</taxon>
        <taxon>Poaceae</taxon>
        <taxon>PACMAD clade</taxon>
        <taxon>Panicoideae</taxon>
        <taxon>Andropogonodae</taxon>
        <taxon>Andropogoneae</taxon>
        <taxon>Sorghinae</taxon>
        <taxon>Sorghum</taxon>
    </lineage>
</organism>
<sequence>MRPYSDAGVHLSLLVLHNRKKGTHKFLHYDIIGNEKILLLSQAESTMLMHDKNGITRMLQYKLVFIPLNSHQLNAYDSDAGVHYSLLVLDNTRHMLHHYDTARPANQEVAKFISGRIKELNPAFAKDVCDAPVPQQEDSYNCGVYVMAITEAICEWFKKNEESAFDKMEYNAFVTSRVKQKGKDLRMKYYQMILKYKDELKNSQAQMLGAVMLPSSAQ</sequence>
<dbReference type="GO" id="GO:0019784">
    <property type="term" value="F:deNEDDylase activity"/>
    <property type="evidence" value="ECO:0007669"/>
    <property type="project" value="InterPro"/>
</dbReference>
<keyword evidence="4" id="KW-0788">Thiol protease</keyword>
<dbReference type="Gene3D" id="3.40.395.10">
    <property type="entry name" value="Adenoviral Proteinase, Chain A"/>
    <property type="match status" value="1"/>
</dbReference>
<comment type="caution">
    <text evidence="6">The sequence shown here is derived from an EMBL/GenBank/DDBJ whole genome shotgun (WGS) entry which is preliminary data.</text>
</comment>
<evidence type="ECO:0000313" key="7">
    <source>
        <dbReference type="Proteomes" id="UP000807115"/>
    </source>
</evidence>
<evidence type="ECO:0000313" key="6">
    <source>
        <dbReference type="EMBL" id="KAG0514334.1"/>
    </source>
</evidence>
<dbReference type="Pfam" id="PF02902">
    <property type="entry name" value="Peptidase_C48"/>
    <property type="match status" value="1"/>
</dbReference>
<dbReference type="PANTHER" id="PTHR46468">
    <property type="entry name" value="SENTRIN-SPECIFIC PROTEASE 8"/>
    <property type="match status" value="1"/>
</dbReference>
<dbReference type="PANTHER" id="PTHR46468:SF1">
    <property type="entry name" value="SENTRIN-SPECIFIC PROTEASE 8"/>
    <property type="match status" value="1"/>
</dbReference>
<reference evidence="6" key="1">
    <citation type="journal article" date="2019" name="BMC Genomics">
        <title>A new reference genome for Sorghum bicolor reveals high levels of sequence similarity between sweet and grain genotypes: implications for the genetics of sugar metabolism.</title>
        <authorList>
            <person name="Cooper E.A."/>
            <person name="Brenton Z.W."/>
            <person name="Flinn B.S."/>
            <person name="Jenkins J."/>
            <person name="Shu S."/>
            <person name="Flowers D."/>
            <person name="Luo F."/>
            <person name="Wang Y."/>
            <person name="Xia P."/>
            <person name="Barry K."/>
            <person name="Daum C."/>
            <person name="Lipzen A."/>
            <person name="Yoshinaga Y."/>
            <person name="Schmutz J."/>
            <person name="Saski C."/>
            <person name="Vermerris W."/>
            <person name="Kresovich S."/>
        </authorList>
    </citation>
    <scope>NUCLEOTIDE SEQUENCE</scope>
</reference>
<accession>A0A921Q2P8</accession>
<evidence type="ECO:0000259" key="5">
    <source>
        <dbReference type="PROSITE" id="PS50600"/>
    </source>
</evidence>
<feature type="domain" description="Ubiquitin-like protease family profile" evidence="5">
    <location>
        <begin position="1"/>
        <end position="153"/>
    </location>
</feature>
<name>A0A921Q2P8_SORBI</name>
<dbReference type="SUPFAM" id="SSF54001">
    <property type="entry name" value="Cysteine proteinases"/>
    <property type="match status" value="1"/>
</dbReference>
<dbReference type="InterPro" id="IPR038765">
    <property type="entry name" value="Papain-like_cys_pep_sf"/>
</dbReference>
<dbReference type="InterPro" id="IPR003653">
    <property type="entry name" value="Peptidase_C48_C"/>
</dbReference>
<dbReference type="PROSITE" id="PS50600">
    <property type="entry name" value="ULP_PROTEASE"/>
    <property type="match status" value="1"/>
</dbReference>
<dbReference type="Proteomes" id="UP000807115">
    <property type="component" value="Chromosome 10"/>
</dbReference>
<dbReference type="GO" id="GO:0006508">
    <property type="term" value="P:proteolysis"/>
    <property type="evidence" value="ECO:0007669"/>
    <property type="project" value="UniProtKB-KW"/>
</dbReference>
<protein>
    <recommendedName>
        <fullName evidence="5">Ubiquitin-like protease family profile domain-containing protein</fullName>
    </recommendedName>
</protein>
<evidence type="ECO:0000256" key="3">
    <source>
        <dbReference type="ARBA" id="ARBA00022801"/>
    </source>
</evidence>
<comment type="similarity">
    <text evidence="1">Belongs to the peptidase C48 family.</text>
</comment>
<evidence type="ECO:0000256" key="2">
    <source>
        <dbReference type="ARBA" id="ARBA00022670"/>
    </source>
</evidence>
<dbReference type="EMBL" id="CM027689">
    <property type="protein sequence ID" value="KAG0514334.1"/>
    <property type="molecule type" value="Genomic_DNA"/>
</dbReference>
<evidence type="ECO:0000256" key="1">
    <source>
        <dbReference type="ARBA" id="ARBA00005234"/>
    </source>
</evidence>
<gene>
    <name evidence="6" type="ORF">BDA96_10G182100</name>
</gene>
<proteinExistence type="inferred from homology"/>
<keyword evidence="2" id="KW-0645">Protease</keyword>
<dbReference type="GO" id="GO:0008234">
    <property type="term" value="F:cysteine-type peptidase activity"/>
    <property type="evidence" value="ECO:0007669"/>
    <property type="project" value="UniProtKB-KW"/>
</dbReference>